<evidence type="ECO:0000256" key="5">
    <source>
        <dbReference type="ARBA" id="ARBA00023136"/>
    </source>
</evidence>
<evidence type="ECO:0000256" key="4">
    <source>
        <dbReference type="ARBA" id="ARBA00022989"/>
    </source>
</evidence>
<reference evidence="9 10" key="1">
    <citation type="journal article" date="2014" name="Genome Biol. Evol.">
        <title>The secreted proteins of Achlya hypogyna and Thraustotheca clavata identify the ancestral oomycete secretome and reveal gene acquisitions by horizontal gene transfer.</title>
        <authorList>
            <person name="Misner I."/>
            <person name="Blouin N."/>
            <person name="Leonard G."/>
            <person name="Richards T.A."/>
            <person name="Lane C.E."/>
        </authorList>
    </citation>
    <scope>NUCLEOTIDE SEQUENCE [LARGE SCALE GENOMIC DNA]</scope>
    <source>
        <strain evidence="9 10">ATCC 34112</strain>
    </source>
</reference>
<dbReference type="InterPro" id="IPR002859">
    <property type="entry name" value="PKD/REJ-like"/>
</dbReference>
<dbReference type="InterPro" id="IPR018499">
    <property type="entry name" value="Tetraspanin/Peripherin"/>
</dbReference>
<feature type="domain" description="EGF-like" evidence="8">
    <location>
        <begin position="1325"/>
        <end position="1357"/>
    </location>
</feature>
<feature type="transmembrane region" description="Helical" evidence="7">
    <location>
        <begin position="1873"/>
        <end position="1903"/>
    </location>
</feature>
<proteinExistence type="predicted"/>
<feature type="transmembrane region" description="Helical" evidence="7">
    <location>
        <begin position="2483"/>
        <end position="2503"/>
    </location>
</feature>
<evidence type="ECO:0000256" key="6">
    <source>
        <dbReference type="PROSITE-ProRule" id="PRU00076"/>
    </source>
</evidence>
<feature type="transmembrane region" description="Helical" evidence="7">
    <location>
        <begin position="1843"/>
        <end position="1867"/>
    </location>
</feature>
<dbReference type="EMBL" id="JNBS01002897">
    <property type="protein sequence ID" value="OQR89025.1"/>
    <property type="molecule type" value="Genomic_DNA"/>
</dbReference>
<feature type="transmembrane region" description="Helical" evidence="7">
    <location>
        <begin position="3256"/>
        <end position="3279"/>
    </location>
</feature>
<dbReference type="InterPro" id="IPR000742">
    <property type="entry name" value="EGF"/>
</dbReference>
<feature type="non-terminal residue" evidence="9">
    <location>
        <position position="3311"/>
    </location>
</feature>
<name>A0A1V9YTD5_9STRA</name>
<feature type="transmembrane region" description="Helical" evidence="7">
    <location>
        <begin position="2559"/>
        <end position="2582"/>
    </location>
</feature>
<protein>
    <submittedName>
        <fullName evidence="9">Transmembrane protein</fullName>
    </submittedName>
</protein>
<feature type="disulfide bond" evidence="6">
    <location>
        <begin position="1329"/>
        <end position="1339"/>
    </location>
</feature>
<dbReference type="GO" id="GO:0005886">
    <property type="term" value="C:plasma membrane"/>
    <property type="evidence" value="ECO:0007669"/>
    <property type="project" value="TreeGrafter"/>
</dbReference>
<keyword evidence="10" id="KW-1185">Reference proteome</keyword>
<feature type="transmembrane region" description="Helical" evidence="7">
    <location>
        <begin position="1915"/>
        <end position="1935"/>
    </location>
</feature>
<evidence type="ECO:0000256" key="2">
    <source>
        <dbReference type="ARBA" id="ARBA00022692"/>
    </source>
</evidence>
<sequence length="3311" mass="359129">MTVVTPRKIFNASNWYLPQKIYVRSVHDFLDETNKTDKSAPSVTWSILFHEAYTLDFIYAALSISTVAVSVFDIDQAQVIVSRSLLYASENGSIVDFYTLKLTTEPLSDVLVTIYPYIQWKDCYRFGLCNVTLDTTEVLFTVKNWYIPQPVYMHATPDHLDEADTHFGGISHAVFSDDAKYNGIAVPNITVKIYDMDTSTILVSKTSINIGEDGTSDAYSVVLSTEPWAKVTITPISNGTDSLGNQITLSSPIVFTWLNWNVSQNIIVNALHDWRVDPLPHTTLIRHSIATNDLIYINCRISNVTATAKEIDVAGLELSSSSIAGYEGMTSPITYSVRLTSMPWFPVTLTFNGSHDGCNFNVCNITVATKMLVFSQSNWSTWQNVSVYVIDDKFDEGGIHTTNISTIISTADLWYSTIQTPMMTVIIGDNDFSGIQLSTTQNMTVAQESFNSSFTVVLTSEPWSDVTVLLQIPHESFLPRGGTQIVQEPLLYASNSSGQIISAILFPRSSWNISQTVIVSALTTGSPKPLSLNSNMAIKATAPDLHYNASSSATLYFTVLGKEDVPPPVPLRASFDATGVKIFITFDSTVFHNATMTVDQTQPFSQVTTRYILPSQTFSCSLVWNLTATPSYSLGSGANCLWLNLTTMQMVLGTGATVAPSNILILNGCGTKYSNNICYSPLVLKSRDYNALFTTASIGITLGSIVVPQIMLVGPKSIGPCGTLLLDATGSSGSANRPFQIRWFGILASAVNSSGNALLAYQTTQSIYNTIAPYCNFNITIMNPFSFDSELQSMCQLRALANNAAGMSWSVNRSILLSSKSYIFGVQLSNFFQQASTAIQVVATLSDPIPVVSIVGPSTISIQRSQSLKIQATTSSPALSCKSITSPINFAWSVLSTTNDGSNVTIAKSNSAVDPRYFILPANVLSPSSNYTIRINAFYASDPNLSSSDQVNVLVSSSPLIARFTGGSYILGGYDTLTLNASTSYDPDRVATTLIYAWSCLDVTPIVNSTTGITTGTANLPCINPATGTTIDMTPFNFSAIATLSPGSFPVAKVLRFTVVVSQPCTTSTACISRNASATLEVTTIPGRIPIVRAQASAALINPSSKVMLTTNVSSLYPYTTTWSQDQGDLNMTKNPFIFPLSSAQNAIAANVLTPGKTYIFRLTALDSNGYSGYGTVTIAVNAPPTPGSISIAPTQGTAITDLFTITCAGWTDENLPLSYTFYLSTDTGLVPLASDLALPSAQVRLYLNNSSVTVVGQVSDNLRGVSTISTTAVVLQPTASNASSFWSTISNGTLSSAIQGGNYGDALNVLLSTASVVQAQHTSTPVECNSTTCIHGTCSSGTSCICATGYSGSNCDITDAHLNDMAQQMLQSLQVVSSAMQPSASTLTQSAVALKNIISFNAEAPMASENINQAATVLSSITSSAITLTDSSTFVSSSGSSVLSATSSLLQNTNITNASPSHRRLTTDTGYFTILQSLYTMIAISGSGLLPGELPVSVVSPQMSTFSVLGNTLPFKTSSQPATVNFTSAVEPCIVDSYFLDVISWTSPVHTNILPTDTPALFPSIQIGIHTLTALQNAEFHGQSLVMKTITQSDPCIQYQKNQLNTDDALNLVTIAVNHAPLNKGSRFATNCLSWNASSFQWDNSICTKVVNASTTTSTVCSCTQLDNLEVVFVSQEVLSFVPANATIYRDDPPSIVPGITLAFILCVYGLGLRWSTKKDASDKEALRLMRLGSLKKNTWDELLQAEKAKTVEDIARRQSSKKKTLELFSYEASTATAFLSTWQSKEETSGEIQAQMMESEQTAINTEAKSIEKFHSLTDFALFGTLRLQSQHTIVRRSLQVLNVFMVLVAVVFFSIGIDFFWFLGNTTNNMAIAVFGSAVGLGFLVFGIAQAIVAGIGLLAAYQNTSRRLRSIYIVLLLILVIGECILLGIAYKHLVDLKDFPSSTKTYSQTQWAQMSTDLRGSIQDNLGCCGFSSISDTPALPCPDAAMDDPLAPRACFTILTQTSSVLFRNMFNSLIVVVIAQIVGLALANILVRWEGLRIQSLANGTKSNLPLFDTFLRCLLPVGSHLSACTMVFAVVAGLDILLQRDLFALASITVFVRLELGIPLIVISGLYIGLHMHSAAAISAGRSRGMKWYLAGHLLLLLAGAVMTIVLSTVSSNLGTFSNFQSILQSRYLGLSTEQKLLLETDFVCCGFNSTSQGTCSQPTSLPVCDSIITTAISQFMMITESRLMAFLISQLVLIFLSGLLKPQHGATDTQINLSVPDQFTDPANATINRICSQLVVLASLLVAFCGTLFIGVGCDLILETNIVTLSTVLRAFSYYIGAYILIFGIILFGASILGLYAALTRKKIWLWRYAIVLLTAWCCCIALFAAAYRIQNPITSSAVNATMFQTWKGFSPASQKFVQDAYSCCGFEKLVIDNQVTFSVPYMDTQWSINSTSGAKTLNSTISCPSNADSGCSSFMLTTLLDVASFGQTAALFIAALIFLMFVASGVLYYRQGKKRLVTWRVLCLQTLFLLIAIGLVITLIGLGLLGIDVAFSTTVFTSNIIQVLFGGRIGGALIASVIFATMSTSYGIYGAIHKSIDITIIYLTLGIIWVIVGWSCASVTANLTTNLNWQMRLDLYLDEIWSSLSPDDWYYIGSSRQCCGYHDPTQLSSSKYQFDRAVSITTGVLECPPLTTVGCRKYLLSDATLLLAQLNKLLIAFASLQTVVWVIAVALLRGLILLEHSLWVSVKKKLRWWLARYKENIKKQHIALSLAYTYDAKFTRAQRLTCILCAVVAVCCVDAAAMAAQGCTRLGPVTCQPQTGYEVGFLGFMYSIVSIVVQIAFVAVFNHIRYRQDDDDKAKVAERRRKEKVYLRDIFHQSLHSLTSKLGHFAMATSEERFYSWLALQVNFVVWCLSWARILWAIAIGVYLGLSQVGLGFYVYTIKVPGTLPFISVPAALLASSFLVFLCGMFKNKKRFTRYAHVGYIMATITSVVLVFMLAVIIFMMIQAMDEPTSPPNWTQRNTNFSVVDSVKSIWMNDTAGFQRKQWQTQLQCCGLPEFPLRPCPVGTTELQNVTAQRVDGTIVLKTITIVHDLGGCLDPILAQIQSVVETVLVIFVVMAAFELLNASCTYFLARDIVITWDSQLRRASKLPSSPVAGGEPLEPELLKPFVPPQRGRMLSTLVQTSINNVSKSVAQLLSKSSLSPANRPKPMPSTTLSALHIKLRLRYPAWIVWVACSGAGICCASCIAGAIILALDLANDSAWLWLASAITSLVLHLSIVEPMYLFGVVVSQSMSGWWQSTWIATLIGMGRAVLHL</sequence>
<organism evidence="9 10">
    <name type="scientific">Thraustotheca clavata</name>
    <dbReference type="NCBI Taxonomy" id="74557"/>
    <lineage>
        <taxon>Eukaryota</taxon>
        <taxon>Sar</taxon>
        <taxon>Stramenopiles</taxon>
        <taxon>Oomycota</taxon>
        <taxon>Saprolegniomycetes</taxon>
        <taxon>Saprolegniales</taxon>
        <taxon>Achlyaceae</taxon>
        <taxon>Thraustotheca</taxon>
    </lineage>
</organism>
<dbReference type="GO" id="GO:0005261">
    <property type="term" value="F:monoatomic cation channel activity"/>
    <property type="evidence" value="ECO:0007669"/>
    <property type="project" value="TreeGrafter"/>
</dbReference>
<feature type="transmembrane region" description="Helical" evidence="7">
    <location>
        <begin position="2707"/>
        <end position="2732"/>
    </location>
</feature>
<dbReference type="PANTHER" id="PTHR46730">
    <property type="entry name" value="POLYCYSTIN-1"/>
    <property type="match status" value="1"/>
</dbReference>
<comment type="caution">
    <text evidence="9">The sequence shown here is derived from an EMBL/GenBank/DDBJ whole genome shotgun (WGS) entry which is preliminary data.</text>
</comment>
<evidence type="ECO:0000259" key="8">
    <source>
        <dbReference type="PROSITE" id="PS50026"/>
    </source>
</evidence>
<feature type="transmembrane region" description="Helical" evidence="7">
    <location>
        <begin position="2287"/>
        <end position="2311"/>
    </location>
</feature>
<evidence type="ECO:0000256" key="3">
    <source>
        <dbReference type="ARBA" id="ARBA00022737"/>
    </source>
</evidence>
<dbReference type="Pfam" id="PF00335">
    <property type="entry name" value="Tetraspanin"/>
    <property type="match status" value="2"/>
</dbReference>
<keyword evidence="6" id="KW-0245">EGF-like domain</keyword>
<evidence type="ECO:0000313" key="10">
    <source>
        <dbReference type="Proteomes" id="UP000243217"/>
    </source>
</evidence>
<feature type="transmembrane region" description="Helical" evidence="7">
    <location>
        <begin position="3225"/>
        <end position="3250"/>
    </location>
</feature>
<keyword evidence="4 7" id="KW-1133">Transmembrane helix</keyword>
<dbReference type="OrthoDB" id="167314at2759"/>
<feature type="transmembrane region" description="Helical" evidence="7">
    <location>
        <begin position="2944"/>
        <end position="2964"/>
    </location>
</feature>
<feature type="transmembrane region" description="Helical" evidence="7">
    <location>
        <begin position="2061"/>
        <end position="2083"/>
    </location>
</feature>
<dbReference type="GO" id="GO:0006816">
    <property type="term" value="P:calcium ion transport"/>
    <property type="evidence" value="ECO:0007669"/>
    <property type="project" value="TreeGrafter"/>
</dbReference>
<keyword evidence="6" id="KW-1015">Disulfide bond</keyword>
<evidence type="ECO:0000256" key="1">
    <source>
        <dbReference type="ARBA" id="ARBA00004141"/>
    </source>
</evidence>
<feature type="transmembrane region" description="Helical" evidence="7">
    <location>
        <begin position="2902"/>
        <end position="2924"/>
    </location>
</feature>
<feature type="transmembrane region" description="Helical" evidence="7">
    <location>
        <begin position="2515"/>
        <end position="2539"/>
    </location>
</feature>
<dbReference type="Proteomes" id="UP000243217">
    <property type="component" value="Unassembled WGS sequence"/>
</dbReference>
<feature type="transmembrane region" description="Helical" evidence="7">
    <location>
        <begin position="2331"/>
        <end position="2352"/>
    </location>
</feature>
<keyword evidence="5 7" id="KW-0472">Membrane</keyword>
<feature type="transmembrane region" description="Helical" evidence="7">
    <location>
        <begin position="2778"/>
        <end position="2798"/>
    </location>
</feature>
<feature type="transmembrane region" description="Helical" evidence="7">
    <location>
        <begin position="2976"/>
        <end position="3000"/>
    </location>
</feature>
<dbReference type="STRING" id="74557.A0A1V9YTD5"/>
<dbReference type="PROSITE" id="PS00022">
    <property type="entry name" value="EGF_1"/>
    <property type="match status" value="1"/>
</dbReference>
<accession>A0A1V9YTD5</accession>
<feature type="transmembrane region" description="Helical" evidence="7">
    <location>
        <begin position="1697"/>
        <end position="1716"/>
    </location>
</feature>
<keyword evidence="2 7" id="KW-0812">Transmembrane</keyword>
<dbReference type="PROSITE" id="PS01186">
    <property type="entry name" value="EGF_2"/>
    <property type="match status" value="1"/>
</dbReference>
<evidence type="ECO:0000256" key="7">
    <source>
        <dbReference type="SAM" id="Phobius"/>
    </source>
</evidence>
<feature type="transmembrane region" description="Helical" evidence="7">
    <location>
        <begin position="2095"/>
        <end position="2120"/>
    </location>
</feature>
<gene>
    <name evidence="9" type="ORF">THRCLA_09961</name>
</gene>
<comment type="subcellular location">
    <subcellularLocation>
        <location evidence="1">Membrane</location>
        <topology evidence="1">Multi-pass membrane protein</topology>
    </subcellularLocation>
</comment>
<feature type="transmembrane region" description="Helical" evidence="7">
    <location>
        <begin position="2818"/>
        <end position="2839"/>
    </location>
</feature>
<feature type="transmembrane region" description="Helical" evidence="7">
    <location>
        <begin position="2140"/>
        <end position="2162"/>
    </location>
</feature>
<dbReference type="Pfam" id="PF02010">
    <property type="entry name" value="REJ"/>
    <property type="match status" value="1"/>
</dbReference>
<comment type="caution">
    <text evidence="6">Lacks conserved residue(s) required for the propagation of feature annotation.</text>
</comment>
<feature type="transmembrane region" description="Helical" evidence="7">
    <location>
        <begin position="2594"/>
        <end position="2615"/>
    </location>
</feature>
<evidence type="ECO:0000313" key="9">
    <source>
        <dbReference type="EMBL" id="OQR89025.1"/>
    </source>
</evidence>
<dbReference type="SMART" id="SM00181">
    <property type="entry name" value="EGF"/>
    <property type="match status" value="1"/>
</dbReference>
<keyword evidence="3" id="KW-0677">Repeat</keyword>
<feature type="transmembrane region" description="Helical" evidence="7">
    <location>
        <begin position="2359"/>
        <end position="2381"/>
    </location>
</feature>
<feature type="transmembrane region" description="Helical" evidence="7">
    <location>
        <begin position="3106"/>
        <end position="3128"/>
    </location>
</feature>
<feature type="disulfide bond" evidence="6">
    <location>
        <begin position="1347"/>
        <end position="1356"/>
    </location>
</feature>
<dbReference type="PROSITE" id="PS50026">
    <property type="entry name" value="EGF_3"/>
    <property type="match status" value="1"/>
</dbReference>
<dbReference type="PANTHER" id="PTHR46730:SF1">
    <property type="entry name" value="PLAT DOMAIN-CONTAINING PROTEIN"/>
    <property type="match status" value="1"/>
</dbReference>
<feature type="transmembrane region" description="Helical" evidence="7">
    <location>
        <begin position="2236"/>
        <end position="2253"/>
    </location>
</feature>
<feature type="transmembrane region" description="Helical" evidence="7">
    <location>
        <begin position="2020"/>
        <end position="2040"/>
    </location>
</feature>